<dbReference type="EMBL" id="CP018477">
    <property type="protein sequence ID" value="ASV73394.1"/>
    <property type="molecule type" value="Genomic_DNA"/>
</dbReference>
<keyword evidence="2" id="KW-1185">Reference proteome</keyword>
<accession>A0A286RBP5</accession>
<dbReference type="Proteomes" id="UP000215086">
    <property type="component" value="Chromosome"/>
</dbReference>
<name>A0A286RBP5_9BACT</name>
<gene>
    <name evidence="1" type="ORF">THTE_0792</name>
</gene>
<dbReference type="AlphaFoldDB" id="A0A286RBP5"/>
<sequence>MEAIGSGIEARIDGARSLGEQFGERLLVGTLVNKPAPAEFFVYVPGQHQERPFLRFLKDCPYFLTPDREPEIHRGISALVPQAAGR</sequence>
<reference evidence="1 2" key="1">
    <citation type="journal article" name="Front. Microbiol.">
        <title>Sugar Metabolism of the First Thermophilic Planctomycete Thermogutta terrifontis: Comparative Genomic and Transcriptomic Approaches.</title>
        <authorList>
            <person name="Elcheninov A.G."/>
            <person name="Menzel P."/>
            <person name="Gudbergsdottir S.R."/>
            <person name="Slesarev A.I."/>
            <person name="Kadnikov V.V."/>
            <person name="Krogh A."/>
            <person name="Bonch-Osmolovskaya E.A."/>
            <person name="Peng X."/>
            <person name="Kublanov I.V."/>
        </authorList>
    </citation>
    <scope>NUCLEOTIDE SEQUENCE [LARGE SCALE GENOMIC DNA]</scope>
    <source>
        <strain evidence="1 2">R1</strain>
    </source>
</reference>
<protein>
    <submittedName>
        <fullName evidence="1">Uncharacterized protein</fullName>
    </submittedName>
</protein>
<evidence type="ECO:0000313" key="2">
    <source>
        <dbReference type="Proteomes" id="UP000215086"/>
    </source>
</evidence>
<proteinExistence type="predicted"/>
<dbReference type="KEGG" id="ttf:THTE_0792"/>
<organism evidence="1 2">
    <name type="scientific">Thermogutta terrifontis</name>
    <dbReference type="NCBI Taxonomy" id="1331910"/>
    <lineage>
        <taxon>Bacteria</taxon>
        <taxon>Pseudomonadati</taxon>
        <taxon>Planctomycetota</taxon>
        <taxon>Planctomycetia</taxon>
        <taxon>Pirellulales</taxon>
        <taxon>Thermoguttaceae</taxon>
        <taxon>Thermogutta</taxon>
    </lineage>
</organism>
<evidence type="ECO:0000313" key="1">
    <source>
        <dbReference type="EMBL" id="ASV73394.1"/>
    </source>
</evidence>